<evidence type="ECO:0008006" key="4">
    <source>
        <dbReference type="Google" id="ProtNLM"/>
    </source>
</evidence>
<dbReference type="GO" id="GO:0015074">
    <property type="term" value="P:DNA integration"/>
    <property type="evidence" value="ECO:0007669"/>
    <property type="project" value="InterPro"/>
</dbReference>
<dbReference type="Gene3D" id="1.10.443.10">
    <property type="entry name" value="Intergrase catalytic core"/>
    <property type="match status" value="1"/>
</dbReference>
<dbReference type="InterPro" id="IPR013762">
    <property type="entry name" value="Integrase-like_cat_sf"/>
</dbReference>
<reference evidence="2" key="1">
    <citation type="journal article" date="2019" name="Environ. Microbiol.">
        <title>Fungal ecological strategies reflected in gene transcription - a case study of two litter decomposers.</title>
        <authorList>
            <person name="Barbi F."/>
            <person name="Kohler A."/>
            <person name="Barry K."/>
            <person name="Baskaran P."/>
            <person name="Daum C."/>
            <person name="Fauchery L."/>
            <person name="Ihrmark K."/>
            <person name="Kuo A."/>
            <person name="LaButti K."/>
            <person name="Lipzen A."/>
            <person name="Morin E."/>
            <person name="Grigoriev I.V."/>
            <person name="Henrissat B."/>
            <person name="Lindahl B."/>
            <person name="Martin F."/>
        </authorList>
    </citation>
    <scope>NUCLEOTIDE SEQUENCE</scope>
    <source>
        <strain evidence="2">JB14</strain>
    </source>
</reference>
<protein>
    <recommendedName>
        <fullName evidence="4">DNA breaking-rejoining enzyme</fullName>
    </recommendedName>
</protein>
<evidence type="ECO:0000313" key="2">
    <source>
        <dbReference type="EMBL" id="KAE9389217.1"/>
    </source>
</evidence>
<evidence type="ECO:0000313" key="3">
    <source>
        <dbReference type="Proteomes" id="UP000799118"/>
    </source>
</evidence>
<feature type="non-terminal residue" evidence="2">
    <location>
        <position position="1"/>
    </location>
</feature>
<dbReference type="Proteomes" id="UP000799118">
    <property type="component" value="Unassembled WGS sequence"/>
</dbReference>
<sequence length="274" mass="30547">LPPSGATLCNFAASFAGKLAGATAKAKLSAVKSWVQKCGLAWNGRDNLRNTLNSVEYRAPSSSFRDQRPPIKKEHLSLLFDTLILAGDCSLDYAMAAASAGCFYGQLRCGKILPLSADPNDYNPKVLPIIKDLQPANKNSDRKLKLLETKVEQTRGEEVIFSPQPGCTSPMRAWREHICVNHLGLNDPLLGYRDDSSELKVLMKPVFLKRYNQVWSMHSIPRMTGHCFRIGGITHYLIQGIPPDVVKMLGCWKSDALLKYWRDLDSLASIHLHR</sequence>
<name>A0A6A4GVY3_9AGAR</name>
<dbReference type="GO" id="GO:0003677">
    <property type="term" value="F:DNA binding"/>
    <property type="evidence" value="ECO:0007669"/>
    <property type="project" value="InterPro"/>
</dbReference>
<feature type="non-terminal residue" evidence="2">
    <location>
        <position position="274"/>
    </location>
</feature>
<dbReference type="OrthoDB" id="3254696at2759"/>
<organism evidence="2 3">
    <name type="scientific">Gymnopus androsaceus JB14</name>
    <dbReference type="NCBI Taxonomy" id="1447944"/>
    <lineage>
        <taxon>Eukaryota</taxon>
        <taxon>Fungi</taxon>
        <taxon>Dikarya</taxon>
        <taxon>Basidiomycota</taxon>
        <taxon>Agaricomycotina</taxon>
        <taxon>Agaricomycetes</taxon>
        <taxon>Agaricomycetidae</taxon>
        <taxon>Agaricales</taxon>
        <taxon>Marasmiineae</taxon>
        <taxon>Omphalotaceae</taxon>
        <taxon>Gymnopus</taxon>
    </lineage>
</organism>
<dbReference type="InterPro" id="IPR011010">
    <property type="entry name" value="DNA_brk_join_enz"/>
</dbReference>
<dbReference type="PANTHER" id="PTHR34605:SF3">
    <property type="entry name" value="P CELL-TYPE AGGLUTINATION PROTEIN MAP4-LIKE-RELATED"/>
    <property type="match status" value="1"/>
</dbReference>
<dbReference type="GO" id="GO:0006310">
    <property type="term" value="P:DNA recombination"/>
    <property type="evidence" value="ECO:0007669"/>
    <property type="project" value="UniProtKB-KW"/>
</dbReference>
<keyword evidence="3" id="KW-1185">Reference proteome</keyword>
<evidence type="ECO:0000256" key="1">
    <source>
        <dbReference type="ARBA" id="ARBA00023172"/>
    </source>
</evidence>
<dbReference type="AlphaFoldDB" id="A0A6A4GVY3"/>
<dbReference type="InterPro" id="IPR052925">
    <property type="entry name" value="Phage_Integrase-like_Recomb"/>
</dbReference>
<accession>A0A6A4GVY3</accession>
<dbReference type="EMBL" id="ML769707">
    <property type="protein sequence ID" value="KAE9389217.1"/>
    <property type="molecule type" value="Genomic_DNA"/>
</dbReference>
<dbReference type="PANTHER" id="PTHR34605">
    <property type="entry name" value="PHAGE_INTEGRASE DOMAIN-CONTAINING PROTEIN"/>
    <property type="match status" value="1"/>
</dbReference>
<keyword evidence="1" id="KW-0233">DNA recombination</keyword>
<dbReference type="SUPFAM" id="SSF56349">
    <property type="entry name" value="DNA breaking-rejoining enzymes"/>
    <property type="match status" value="1"/>
</dbReference>
<proteinExistence type="predicted"/>
<gene>
    <name evidence="2" type="ORF">BT96DRAFT_768922</name>
</gene>